<dbReference type="PANTHER" id="PTHR28309">
    <property type="entry name" value="REQUIRED FOR EXCISION 1-B DOMAIN-CONTAINING PROTEIN"/>
    <property type="match status" value="1"/>
</dbReference>
<reference evidence="1" key="1">
    <citation type="submission" date="2016-03" db="EMBL/GenBank/DDBJ databases">
        <title>Mechanisms controlling the formation of the plant cell surface in tip-growing cells are functionally conserved among land plants.</title>
        <authorList>
            <person name="Honkanen S."/>
            <person name="Jones V.A."/>
            <person name="Morieri G."/>
            <person name="Champion C."/>
            <person name="Hetherington A.J."/>
            <person name="Kelly S."/>
            <person name="Saint-Marcoux D."/>
            <person name="Proust H."/>
            <person name="Prescott H."/>
            <person name="Dolan L."/>
        </authorList>
    </citation>
    <scope>NUCLEOTIDE SEQUENCE [LARGE SCALE GENOMIC DNA]</scope>
    <source>
        <tissue evidence="1">Whole gametophyte</tissue>
    </source>
</reference>
<dbReference type="AlphaFoldDB" id="A0A176VMH5"/>
<evidence type="ECO:0000313" key="2">
    <source>
        <dbReference type="Proteomes" id="UP000077202"/>
    </source>
</evidence>
<dbReference type="PANTHER" id="PTHR28309:SF1">
    <property type="entry name" value="REQUIRED FOR EXCISION 1-B DOMAIN-CONTAINING PROTEIN"/>
    <property type="match status" value="1"/>
</dbReference>
<protein>
    <submittedName>
        <fullName evidence="1">Uncharacterized protein</fullName>
    </submittedName>
</protein>
<proteinExistence type="predicted"/>
<evidence type="ECO:0000313" key="1">
    <source>
        <dbReference type="EMBL" id="OAE21145.1"/>
    </source>
</evidence>
<name>A0A176VMH5_MARPO</name>
<dbReference type="InterPro" id="IPR039491">
    <property type="entry name" value="REX1-B"/>
</dbReference>
<dbReference type="Pfam" id="PF14966">
    <property type="entry name" value="DNA_repr_REX1B"/>
    <property type="match status" value="1"/>
</dbReference>
<dbReference type="Proteomes" id="UP000077202">
    <property type="component" value="Unassembled WGS sequence"/>
</dbReference>
<sequence>MAETEKTSEIVGVQQLLRTFLDTQHRRASAYSLWHKGFTEYMKASSDDAFNKLCGQVTVEFSECSKQVKDTIVRLKDASLAREDLASVLEAVQIQESRKLQMTSVLQVLRKAGKPSERASMAEHKHESTKGCSHACSHGSDDEIGGLEMAQLDAEFEAAVKEATGAVQDATLAINEHMEEIRYEIEDLGETQSEDA</sequence>
<comment type="caution">
    <text evidence="1">The sequence shown here is derived from an EMBL/GenBank/DDBJ whole genome shotgun (WGS) entry which is preliminary data.</text>
</comment>
<accession>A0A176VMH5</accession>
<keyword evidence="2" id="KW-1185">Reference proteome</keyword>
<organism evidence="1 2">
    <name type="scientific">Marchantia polymorpha subsp. ruderalis</name>
    <dbReference type="NCBI Taxonomy" id="1480154"/>
    <lineage>
        <taxon>Eukaryota</taxon>
        <taxon>Viridiplantae</taxon>
        <taxon>Streptophyta</taxon>
        <taxon>Embryophyta</taxon>
        <taxon>Marchantiophyta</taxon>
        <taxon>Marchantiopsida</taxon>
        <taxon>Marchantiidae</taxon>
        <taxon>Marchantiales</taxon>
        <taxon>Marchantiaceae</taxon>
        <taxon>Marchantia</taxon>
    </lineage>
</organism>
<gene>
    <name evidence="1" type="ORF">AXG93_872s1140</name>
</gene>
<dbReference type="EMBL" id="LVLJ01003524">
    <property type="protein sequence ID" value="OAE21145.1"/>
    <property type="molecule type" value="Genomic_DNA"/>
</dbReference>